<dbReference type="OrthoDB" id="9801773at2"/>
<dbReference type="AlphaFoldDB" id="A0A1H0ADK1"/>
<dbReference type="Proteomes" id="UP000183200">
    <property type="component" value="Unassembled WGS sequence"/>
</dbReference>
<dbReference type="SUPFAM" id="SSF55961">
    <property type="entry name" value="Bet v1-like"/>
    <property type="match status" value="1"/>
</dbReference>
<dbReference type="CDD" id="cd07820">
    <property type="entry name" value="SRPBCC_3"/>
    <property type="match status" value="1"/>
</dbReference>
<evidence type="ECO:0000313" key="1">
    <source>
        <dbReference type="EMBL" id="SDN31063.1"/>
    </source>
</evidence>
<dbReference type="RefSeq" id="WP_074610125.1">
    <property type="nucleotide sequence ID" value="NZ_FNGY01000007.1"/>
</dbReference>
<organism evidence="1 2">
    <name type="scientific">Pedobacter steynii</name>
    <dbReference type="NCBI Taxonomy" id="430522"/>
    <lineage>
        <taxon>Bacteria</taxon>
        <taxon>Pseudomonadati</taxon>
        <taxon>Bacteroidota</taxon>
        <taxon>Sphingobacteriia</taxon>
        <taxon>Sphingobacteriales</taxon>
        <taxon>Sphingobacteriaceae</taxon>
        <taxon>Pedobacter</taxon>
    </lineage>
</organism>
<dbReference type="InterPro" id="IPR023393">
    <property type="entry name" value="START-like_dom_sf"/>
</dbReference>
<dbReference type="Gene3D" id="3.30.530.20">
    <property type="match status" value="1"/>
</dbReference>
<evidence type="ECO:0000313" key="2">
    <source>
        <dbReference type="Proteomes" id="UP000183200"/>
    </source>
</evidence>
<name>A0A1H0ADK1_9SPHI</name>
<keyword evidence="2" id="KW-1185">Reference proteome</keyword>
<reference evidence="2" key="1">
    <citation type="submission" date="2016-10" db="EMBL/GenBank/DDBJ databases">
        <authorList>
            <person name="Varghese N."/>
            <person name="Submissions S."/>
        </authorList>
    </citation>
    <scope>NUCLEOTIDE SEQUENCE [LARGE SCALE GENOMIC DNA]</scope>
    <source>
        <strain evidence="2">DSM 19110</strain>
    </source>
</reference>
<accession>A0A1H0ADK1</accession>
<proteinExistence type="predicted"/>
<protein>
    <submittedName>
        <fullName evidence="1">Ligand-binding SRPBCC domain-containing protein</fullName>
    </submittedName>
</protein>
<sequence>MPEIRLETYINADINLVFDLSRSIDLHQISTADTEEKVVGGRFSGLILLGEQVTWQARHFGLVQQLTAQITALHAPDFFVDEMQKGAFKSFKHEHIFRYNGQQTVMTDVFTYVSPCWIFGRIADYLFLKAYMKRFLFKRNQVIKTYAENGKGSELLLRCQAGFSEA</sequence>
<dbReference type="EMBL" id="FNGY01000007">
    <property type="protein sequence ID" value="SDN31063.1"/>
    <property type="molecule type" value="Genomic_DNA"/>
</dbReference>
<dbReference type="STRING" id="430522.BFS30_20035"/>
<gene>
    <name evidence="1" type="ORF">SAMN05421820_10754</name>
</gene>